<feature type="non-terminal residue" evidence="8">
    <location>
        <position position="1"/>
    </location>
</feature>
<evidence type="ECO:0000256" key="3">
    <source>
        <dbReference type="ARBA" id="ARBA00022621"/>
    </source>
</evidence>
<dbReference type="GO" id="GO:0019825">
    <property type="term" value="F:oxygen binding"/>
    <property type="evidence" value="ECO:0007669"/>
    <property type="project" value="InterPro"/>
</dbReference>
<dbReference type="PANTHER" id="PTHR47217">
    <property type="entry name" value="GLOBIN-LIKE PROTEIN"/>
    <property type="match status" value="1"/>
</dbReference>
<evidence type="ECO:0000256" key="2">
    <source>
        <dbReference type="ARBA" id="ARBA00022617"/>
    </source>
</evidence>
<feature type="domain" description="Globin" evidence="7">
    <location>
        <begin position="24"/>
        <end position="169"/>
    </location>
</feature>
<dbReference type="Pfam" id="PF00042">
    <property type="entry name" value="Globin"/>
    <property type="match status" value="1"/>
</dbReference>
<dbReference type="AlphaFoldDB" id="A0A212F1Q4"/>
<evidence type="ECO:0000313" key="8">
    <source>
        <dbReference type="EMBL" id="OWR47669.1"/>
    </source>
</evidence>
<evidence type="ECO:0000256" key="4">
    <source>
        <dbReference type="ARBA" id="ARBA00022723"/>
    </source>
</evidence>
<dbReference type="GO" id="GO:0046872">
    <property type="term" value="F:metal ion binding"/>
    <property type="evidence" value="ECO:0007669"/>
    <property type="project" value="UniProtKB-KW"/>
</dbReference>
<evidence type="ECO:0000313" key="9">
    <source>
        <dbReference type="Proteomes" id="UP000007151"/>
    </source>
</evidence>
<comment type="caution">
    <text evidence="8">The sequence shown here is derived from an EMBL/GenBank/DDBJ whole genome shotgun (WGS) entry which is preliminary data.</text>
</comment>
<keyword evidence="5" id="KW-0408">Iron</keyword>
<dbReference type="GO" id="GO:0005344">
    <property type="term" value="F:oxygen carrier activity"/>
    <property type="evidence" value="ECO:0007669"/>
    <property type="project" value="UniProtKB-KW"/>
</dbReference>
<dbReference type="GO" id="GO:0020037">
    <property type="term" value="F:heme binding"/>
    <property type="evidence" value="ECO:0007669"/>
    <property type="project" value="InterPro"/>
</dbReference>
<dbReference type="KEGG" id="dpl:KGM_200313B"/>
<evidence type="ECO:0000256" key="1">
    <source>
        <dbReference type="ARBA" id="ARBA00022448"/>
    </source>
</evidence>
<keyword evidence="2 6" id="KW-0349">Heme</keyword>
<dbReference type="SUPFAM" id="SSF46458">
    <property type="entry name" value="Globin-like"/>
    <property type="match status" value="1"/>
</dbReference>
<dbReference type="Gene3D" id="1.10.490.10">
    <property type="entry name" value="Globins"/>
    <property type="match status" value="1"/>
</dbReference>
<comment type="similarity">
    <text evidence="6">Belongs to the globin family.</text>
</comment>
<sequence>VVMGGLLNRMWWGGDPDGVNPVSGLSRRDVFAVQKSWAIVYANPLANGSELLKRYFRAHPESKEFFRMLRKLNENEFDDNHQFKAHVMSLMSSLNLAITNLDQPEIVVAMMNKLGESHGRRKIDEQNFHNLKGIIVKMFIDVLKLDDKNLASWGKAVDFLYKHIFVTLKPES</sequence>
<dbReference type="InterPro" id="IPR009050">
    <property type="entry name" value="Globin-like_sf"/>
</dbReference>
<dbReference type="InterPro" id="IPR012292">
    <property type="entry name" value="Globin/Proto"/>
</dbReference>
<dbReference type="FunCoup" id="A0A212F1Q4">
    <property type="interactions" value="70"/>
</dbReference>
<keyword evidence="4" id="KW-0479">Metal-binding</keyword>
<keyword evidence="9" id="KW-1185">Reference proteome</keyword>
<dbReference type="InParanoid" id="A0A212F1Q4"/>
<dbReference type="Proteomes" id="UP000007151">
    <property type="component" value="Unassembled WGS sequence"/>
</dbReference>
<protein>
    <submittedName>
        <fullName evidence="8">Globin 1</fullName>
    </submittedName>
</protein>
<proteinExistence type="inferred from homology"/>
<reference evidence="8 9" key="1">
    <citation type="journal article" date="2011" name="Cell">
        <title>The monarch butterfly genome yields insights into long-distance migration.</title>
        <authorList>
            <person name="Zhan S."/>
            <person name="Merlin C."/>
            <person name="Boore J.L."/>
            <person name="Reppert S.M."/>
        </authorList>
    </citation>
    <scope>NUCLEOTIDE SEQUENCE [LARGE SCALE GENOMIC DNA]</scope>
    <source>
        <strain evidence="8">F-2</strain>
    </source>
</reference>
<dbReference type="PROSITE" id="PS01033">
    <property type="entry name" value="GLOBIN"/>
    <property type="match status" value="1"/>
</dbReference>
<gene>
    <name evidence="8" type="ORF">KGM_200313B</name>
</gene>
<accession>A0A212F1Q4</accession>
<organism evidence="8 9">
    <name type="scientific">Danaus plexippus plexippus</name>
    <dbReference type="NCBI Taxonomy" id="278856"/>
    <lineage>
        <taxon>Eukaryota</taxon>
        <taxon>Metazoa</taxon>
        <taxon>Ecdysozoa</taxon>
        <taxon>Arthropoda</taxon>
        <taxon>Hexapoda</taxon>
        <taxon>Insecta</taxon>
        <taxon>Pterygota</taxon>
        <taxon>Neoptera</taxon>
        <taxon>Endopterygota</taxon>
        <taxon>Lepidoptera</taxon>
        <taxon>Glossata</taxon>
        <taxon>Ditrysia</taxon>
        <taxon>Papilionoidea</taxon>
        <taxon>Nymphalidae</taxon>
        <taxon>Danainae</taxon>
        <taxon>Danaini</taxon>
        <taxon>Danaina</taxon>
        <taxon>Danaus</taxon>
        <taxon>Danaus</taxon>
    </lineage>
</organism>
<dbReference type="CDD" id="cd01040">
    <property type="entry name" value="Mb-like"/>
    <property type="match status" value="1"/>
</dbReference>
<evidence type="ECO:0000256" key="6">
    <source>
        <dbReference type="RuleBase" id="RU000356"/>
    </source>
</evidence>
<name>A0A212F1Q4_DANPL</name>
<keyword evidence="1 6" id="KW-0813">Transport</keyword>
<keyword evidence="3 6" id="KW-0561">Oxygen transport</keyword>
<dbReference type="InterPro" id="IPR000971">
    <property type="entry name" value="Globin"/>
</dbReference>
<evidence type="ECO:0000256" key="5">
    <source>
        <dbReference type="ARBA" id="ARBA00023004"/>
    </source>
</evidence>
<dbReference type="eggNOG" id="KOG3378">
    <property type="taxonomic scope" value="Eukaryota"/>
</dbReference>
<dbReference type="InterPro" id="IPR044399">
    <property type="entry name" value="Mb-like_M"/>
</dbReference>
<dbReference type="EMBL" id="AGBW02010829">
    <property type="protein sequence ID" value="OWR47669.1"/>
    <property type="molecule type" value="Genomic_DNA"/>
</dbReference>
<dbReference type="PANTHER" id="PTHR47217:SF1">
    <property type="entry name" value="GLOBIN-LIKE PROTEIN"/>
    <property type="match status" value="1"/>
</dbReference>
<evidence type="ECO:0000259" key="7">
    <source>
        <dbReference type="PROSITE" id="PS01033"/>
    </source>
</evidence>